<feature type="domain" description="Aromatic amino acid beta-eliminating lyase/threonine aldolase" evidence="5">
    <location>
        <begin position="62"/>
        <end position="163"/>
    </location>
</feature>
<dbReference type="EMBL" id="CAUYUJ010004960">
    <property type="protein sequence ID" value="CAK0811717.1"/>
    <property type="molecule type" value="Genomic_DNA"/>
</dbReference>
<feature type="region of interest" description="Disordered" evidence="4">
    <location>
        <begin position="14"/>
        <end position="39"/>
    </location>
</feature>
<evidence type="ECO:0000313" key="7">
    <source>
        <dbReference type="Proteomes" id="UP001189429"/>
    </source>
</evidence>
<dbReference type="InterPro" id="IPR001597">
    <property type="entry name" value="ArAA_b-elim_lyase/Thr_aldolase"/>
</dbReference>
<feature type="non-terminal residue" evidence="6">
    <location>
        <position position="1"/>
    </location>
</feature>
<keyword evidence="3" id="KW-0663">Pyridoxal phosphate</keyword>
<protein>
    <recommendedName>
        <fullName evidence="5">Aromatic amino acid beta-eliminating lyase/threonine aldolase domain-containing protein</fullName>
    </recommendedName>
</protein>
<proteinExistence type="inferred from homology"/>
<organism evidence="6 7">
    <name type="scientific">Prorocentrum cordatum</name>
    <dbReference type="NCBI Taxonomy" id="2364126"/>
    <lineage>
        <taxon>Eukaryota</taxon>
        <taxon>Sar</taxon>
        <taxon>Alveolata</taxon>
        <taxon>Dinophyceae</taxon>
        <taxon>Prorocentrales</taxon>
        <taxon>Prorocentraceae</taxon>
        <taxon>Prorocentrum</taxon>
    </lineage>
</organism>
<comment type="similarity">
    <text evidence="2">Belongs to the threonine aldolase family.</text>
</comment>
<evidence type="ECO:0000256" key="4">
    <source>
        <dbReference type="SAM" id="MobiDB-lite"/>
    </source>
</evidence>
<dbReference type="Pfam" id="PF01212">
    <property type="entry name" value="Beta_elim_lyase"/>
    <property type="match status" value="1"/>
</dbReference>
<evidence type="ECO:0000313" key="6">
    <source>
        <dbReference type="EMBL" id="CAK0811717.1"/>
    </source>
</evidence>
<keyword evidence="7" id="KW-1185">Reference proteome</keyword>
<dbReference type="PANTHER" id="PTHR48097">
    <property type="entry name" value="L-THREONINE ALDOLASE-RELATED"/>
    <property type="match status" value="1"/>
</dbReference>
<comment type="caution">
    <text evidence="6">The sequence shown here is derived from an EMBL/GenBank/DDBJ whole genome shotgun (WGS) entry which is preliminary data.</text>
</comment>
<evidence type="ECO:0000256" key="2">
    <source>
        <dbReference type="ARBA" id="ARBA00006966"/>
    </source>
</evidence>
<feature type="region of interest" description="Disordered" evidence="4">
    <location>
        <begin position="338"/>
        <end position="359"/>
    </location>
</feature>
<dbReference type="PANTHER" id="PTHR48097:SF9">
    <property type="entry name" value="L-THREONINE ALDOLASE"/>
    <property type="match status" value="1"/>
</dbReference>
<dbReference type="InterPro" id="IPR015424">
    <property type="entry name" value="PyrdxlP-dep_Trfase"/>
</dbReference>
<dbReference type="SUPFAM" id="SSF53383">
    <property type="entry name" value="PLP-dependent transferases"/>
    <property type="match status" value="1"/>
</dbReference>
<gene>
    <name evidence="6" type="ORF">PCOR1329_LOCUS16223</name>
</gene>
<evidence type="ECO:0000256" key="3">
    <source>
        <dbReference type="ARBA" id="ARBA00022898"/>
    </source>
</evidence>
<sequence>GPWGLLPNWHPGAASRAARRSVPAQARRGRRRGFPRCRWSSSATSAGAWRSRTSRGPSPARRGLVVEIPQRMNGGRTMPWADLEALSMRARDVGARLHMDGARLWEAQPYYGRSLADICRLFDSVYVSFYKGLGGTCGAMLCGESSLVGIARAWLVRLGGSMFTLAPHWLDAQMQLRAHRGGFEARFEKLREVVQALSGDALVSKILRFEPPIPQSCLVHGYIASEAPRDVVEAAHERVASATGSRLWNSLRGAGYGGDGASSTEAYFEWSARGGLNPPAVQTGPSCSNRQTDPALWRYVFFQAGVLDLWGRRLVKSFRWMSRGDRYPAVCAHPLPPRGGREGTVTEWGSSWKGPPRRA</sequence>
<dbReference type="Gene3D" id="3.40.640.10">
    <property type="entry name" value="Type I PLP-dependent aspartate aminotransferase-like (Major domain)"/>
    <property type="match status" value="1"/>
</dbReference>
<name>A0ABN9R1X1_9DINO</name>
<accession>A0ABN9R1X1</accession>
<feature type="compositionally biased region" description="Low complexity" evidence="4">
    <location>
        <begin position="14"/>
        <end position="26"/>
    </location>
</feature>
<dbReference type="Proteomes" id="UP001189429">
    <property type="component" value="Unassembled WGS sequence"/>
</dbReference>
<comment type="cofactor">
    <cofactor evidence="1">
        <name>pyridoxal 5'-phosphate</name>
        <dbReference type="ChEBI" id="CHEBI:597326"/>
    </cofactor>
</comment>
<dbReference type="InterPro" id="IPR015421">
    <property type="entry name" value="PyrdxlP-dep_Trfase_major"/>
</dbReference>
<reference evidence="6" key="1">
    <citation type="submission" date="2023-10" db="EMBL/GenBank/DDBJ databases">
        <authorList>
            <person name="Chen Y."/>
            <person name="Shah S."/>
            <person name="Dougan E. K."/>
            <person name="Thang M."/>
            <person name="Chan C."/>
        </authorList>
    </citation>
    <scope>NUCLEOTIDE SEQUENCE [LARGE SCALE GENOMIC DNA]</scope>
</reference>
<evidence type="ECO:0000259" key="5">
    <source>
        <dbReference type="Pfam" id="PF01212"/>
    </source>
</evidence>
<evidence type="ECO:0000256" key="1">
    <source>
        <dbReference type="ARBA" id="ARBA00001933"/>
    </source>
</evidence>